<dbReference type="InterPro" id="IPR013087">
    <property type="entry name" value="Znf_C2H2_type"/>
</dbReference>
<evidence type="ECO:0000259" key="9">
    <source>
        <dbReference type="PROSITE" id="PS50157"/>
    </source>
</evidence>
<protein>
    <recommendedName>
        <fullName evidence="9">C2H2-type domain-containing protein</fullName>
    </recommendedName>
</protein>
<dbReference type="Proteomes" id="UP000054279">
    <property type="component" value="Unassembled WGS sequence"/>
</dbReference>
<evidence type="ECO:0000256" key="7">
    <source>
        <dbReference type="PROSITE-ProRule" id="PRU00042"/>
    </source>
</evidence>
<evidence type="ECO:0000313" key="10">
    <source>
        <dbReference type="EMBL" id="KIJ31724.1"/>
    </source>
</evidence>
<keyword evidence="2" id="KW-0479">Metal-binding</keyword>
<keyword evidence="11" id="KW-1185">Reference proteome</keyword>
<dbReference type="Gene3D" id="3.30.160.60">
    <property type="entry name" value="Classic Zinc Finger"/>
    <property type="match status" value="2"/>
</dbReference>
<sequence length="394" mass="42677">MSFPNRDADPHQGGDQRLLPSIRTVLGREIELTLSPGYPSPSPQSTTGGRAWAISETEQPNRERVESSDPSAAGESTGYRQTRMRRGYTISNPYDLGRYAGAEEPRPLTPPHSLHVHSLPPTPSLPSPGPSDSNSDASSSNARQVPPPLSIAPTGVQVQAESTAPLSMQSVLRPGPTGDLINTEPIRRTPRTTKKNAAGGKHISGDGSNDYVNARRHVCEICHKRFNRPSSLRTHQSVHTGLRSYLCLHPDCDKMFTVASNMRRHFRKHHAGSGSANIPRSPTPGPSTRRKSSPIQGVASTPDPFGTFASGRGGYENGSSISPSPSSENFQQGENGPGDTMDLDRDTSATAPLAIPSGLPVPAGHYHHVWRHTPSEDVVMREDTYDNHEFEEDF</sequence>
<evidence type="ECO:0000313" key="11">
    <source>
        <dbReference type="Proteomes" id="UP000054279"/>
    </source>
</evidence>
<dbReference type="PANTHER" id="PTHR23235:SF120">
    <property type="entry name" value="KRUPPEL-LIKE FACTOR 15"/>
    <property type="match status" value="1"/>
</dbReference>
<feature type="compositionally biased region" description="Low complexity" evidence="8">
    <location>
        <begin position="130"/>
        <end position="142"/>
    </location>
</feature>
<dbReference type="GO" id="GO:0008270">
    <property type="term" value="F:zinc ion binding"/>
    <property type="evidence" value="ECO:0007669"/>
    <property type="project" value="UniProtKB-KW"/>
</dbReference>
<feature type="region of interest" description="Disordered" evidence="8">
    <location>
        <begin position="267"/>
        <end position="346"/>
    </location>
</feature>
<evidence type="ECO:0000256" key="2">
    <source>
        <dbReference type="ARBA" id="ARBA00022723"/>
    </source>
</evidence>
<dbReference type="InterPro" id="IPR036236">
    <property type="entry name" value="Znf_C2H2_sf"/>
</dbReference>
<dbReference type="PROSITE" id="PS50157">
    <property type="entry name" value="ZINC_FINGER_C2H2_2"/>
    <property type="match status" value="2"/>
</dbReference>
<proteinExistence type="predicted"/>
<feature type="compositionally biased region" description="Pro residues" evidence="8">
    <location>
        <begin position="120"/>
        <end position="129"/>
    </location>
</feature>
<dbReference type="SUPFAM" id="SSF57667">
    <property type="entry name" value="beta-beta-alpha zinc fingers"/>
    <property type="match status" value="1"/>
</dbReference>
<feature type="region of interest" description="Disordered" evidence="8">
    <location>
        <begin position="33"/>
        <end position="209"/>
    </location>
</feature>
<dbReference type="AlphaFoldDB" id="A0A0C9UAZ8"/>
<dbReference type="SMART" id="SM00355">
    <property type="entry name" value="ZnF_C2H2"/>
    <property type="match status" value="2"/>
</dbReference>
<organism evidence="10 11">
    <name type="scientific">Sphaerobolus stellatus (strain SS14)</name>
    <dbReference type="NCBI Taxonomy" id="990650"/>
    <lineage>
        <taxon>Eukaryota</taxon>
        <taxon>Fungi</taxon>
        <taxon>Dikarya</taxon>
        <taxon>Basidiomycota</taxon>
        <taxon>Agaricomycotina</taxon>
        <taxon>Agaricomycetes</taxon>
        <taxon>Phallomycetidae</taxon>
        <taxon>Geastrales</taxon>
        <taxon>Sphaerobolaceae</taxon>
        <taxon>Sphaerobolus</taxon>
    </lineage>
</organism>
<feature type="compositionally biased region" description="Basic and acidic residues" evidence="8">
    <location>
        <begin position="1"/>
        <end position="14"/>
    </location>
</feature>
<evidence type="ECO:0000256" key="6">
    <source>
        <dbReference type="ARBA" id="ARBA00023242"/>
    </source>
</evidence>
<keyword evidence="6" id="KW-0539">Nucleus</keyword>
<accession>A0A0C9UAZ8</accession>
<dbReference type="GO" id="GO:0000978">
    <property type="term" value="F:RNA polymerase II cis-regulatory region sequence-specific DNA binding"/>
    <property type="evidence" value="ECO:0007669"/>
    <property type="project" value="TreeGrafter"/>
</dbReference>
<dbReference type="OrthoDB" id="6077919at2759"/>
<evidence type="ECO:0000256" key="8">
    <source>
        <dbReference type="SAM" id="MobiDB-lite"/>
    </source>
</evidence>
<feature type="compositionally biased region" description="Polar residues" evidence="8">
    <location>
        <begin position="156"/>
        <end position="170"/>
    </location>
</feature>
<keyword evidence="5" id="KW-0862">Zinc</keyword>
<evidence type="ECO:0000256" key="5">
    <source>
        <dbReference type="ARBA" id="ARBA00022833"/>
    </source>
</evidence>
<dbReference type="GO" id="GO:0000981">
    <property type="term" value="F:DNA-binding transcription factor activity, RNA polymerase II-specific"/>
    <property type="evidence" value="ECO:0007669"/>
    <property type="project" value="TreeGrafter"/>
</dbReference>
<dbReference type="GO" id="GO:0005634">
    <property type="term" value="C:nucleus"/>
    <property type="evidence" value="ECO:0007669"/>
    <property type="project" value="UniProtKB-SubCell"/>
</dbReference>
<keyword evidence="3" id="KW-0677">Repeat</keyword>
<feature type="domain" description="C2H2-type" evidence="9">
    <location>
        <begin position="245"/>
        <end position="275"/>
    </location>
</feature>
<dbReference type="HOGENOM" id="CLU_700510_0_0_1"/>
<comment type="subcellular location">
    <subcellularLocation>
        <location evidence="1">Nucleus</location>
    </subcellularLocation>
</comment>
<dbReference type="PANTHER" id="PTHR23235">
    <property type="entry name" value="KRUEPPEL-LIKE TRANSCRIPTION FACTOR"/>
    <property type="match status" value="1"/>
</dbReference>
<feature type="region of interest" description="Disordered" evidence="8">
    <location>
        <begin position="1"/>
        <end position="20"/>
    </location>
</feature>
<dbReference type="PROSITE" id="PS00028">
    <property type="entry name" value="ZINC_FINGER_C2H2_1"/>
    <property type="match status" value="2"/>
</dbReference>
<gene>
    <name evidence="10" type="ORF">M422DRAFT_783732</name>
</gene>
<evidence type="ECO:0000256" key="4">
    <source>
        <dbReference type="ARBA" id="ARBA00022771"/>
    </source>
</evidence>
<keyword evidence="4 7" id="KW-0863">Zinc-finger</keyword>
<evidence type="ECO:0000256" key="1">
    <source>
        <dbReference type="ARBA" id="ARBA00004123"/>
    </source>
</evidence>
<dbReference type="FunFam" id="3.30.160.60:FF:000145">
    <property type="entry name" value="Zinc finger protein 574"/>
    <property type="match status" value="1"/>
</dbReference>
<feature type="domain" description="C2H2-type" evidence="9">
    <location>
        <begin position="217"/>
        <end position="244"/>
    </location>
</feature>
<evidence type="ECO:0000256" key="3">
    <source>
        <dbReference type="ARBA" id="ARBA00022737"/>
    </source>
</evidence>
<name>A0A0C9UAZ8_SPHS4</name>
<dbReference type="Pfam" id="PF00096">
    <property type="entry name" value="zf-C2H2"/>
    <property type="match status" value="2"/>
</dbReference>
<reference evidence="10 11" key="1">
    <citation type="submission" date="2014-06" db="EMBL/GenBank/DDBJ databases">
        <title>Evolutionary Origins and Diversification of the Mycorrhizal Mutualists.</title>
        <authorList>
            <consortium name="DOE Joint Genome Institute"/>
            <consortium name="Mycorrhizal Genomics Consortium"/>
            <person name="Kohler A."/>
            <person name="Kuo A."/>
            <person name="Nagy L.G."/>
            <person name="Floudas D."/>
            <person name="Copeland A."/>
            <person name="Barry K.W."/>
            <person name="Cichocki N."/>
            <person name="Veneault-Fourrey C."/>
            <person name="LaButti K."/>
            <person name="Lindquist E.A."/>
            <person name="Lipzen A."/>
            <person name="Lundell T."/>
            <person name="Morin E."/>
            <person name="Murat C."/>
            <person name="Riley R."/>
            <person name="Ohm R."/>
            <person name="Sun H."/>
            <person name="Tunlid A."/>
            <person name="Henrissat B."/>
            <person name="Grigoriev I.V."/>
            <person name="Hibbett D.S."/>
            <person name="Martin F."/>
        </authorList>
    </citation>
    <scope>NUCLEOTIDE SEQUENCE [LARGE SCALE GENOMIC DNA]</scope>
    <source>
        <strain evidence="10 11">SS14</strain>
    </source>
</reference>
<dbReference type="EMBL" id="KN837238">
    <property type="protein sequence ID" value="KIJ31724.1"/>
    <property type="molecule type" value="Genomic_DNA"/>
</dbReference>